<dbReference type="RefSeq" id="WP_067394784.1">
    <property type="nucleotide sequence ID" value="NZ_JXKH01000004.1"/>
</dbReference>
<keyword evidence="5" id="KW-1185">Reference proteome</keyword>
<evidence type="ECO:0000259" key="3">
    <source>
        <dbReference type="Pfam" id="PF14501"/>
    </source>
</evidence>
<dbReference type="EMBL" id="JXKH01000004">
    <property type="protein sequence ID" value="OJG18430.1"/>
    <property type="molecule type" value="Genomic_DNA"/>
</dbReference>
<feature type="coiled-coil region" evidence="1">
    <location>
        <begin position="408"/>
        <end position="442"/>
    </location>
</feature>
<dbReference type="SUPFAM" id="SSF55874">
    <property type="entry name" value="ATPase domain of HSP90 chaperone/DNA topoisomerase II/histidine kinase"/>
    <property type="match status" value="1"/>
</dbReference>
<keyword evidence="2" id="KW-1133">Transmembrane helix</keyword>
<feature type="domain" description="Sensor histidine kinase NatK-like C-terminal" evidence="3">
    <location>
        <begin position="507"/>
        <end position="596"/>
    </location>
</feature>
<dbReference type="Proteomes" id="UP000181884">
    <property type="component" value="Unassembled WGS sequence"/>
</dbReference>
<feature type="transmembrane region" description="Helical" evidence="2">
    <location>
        <begin position="280"/>
        <end position="300"/>
    </location>
</feature>
<feature type="transmembrane region" description="Helical" evidence="2">
    <location>
        <begin position="365"/>
        <end position="385"/>
    </location>
</feature>
<dbReference type="Gene3D" id="3.30.565.10">
    <property type="entry name" value="Histidine kinase-like ATPase, C-terminal domain"/>
    <property type="match status" value="1"/>
</dbReference>
<evidence type="ECO:0000256" key="2">
    <source>
        <dbReference type="SAM" id="Phobius"/>
    </source>
</evidence>
<feature type="transmembrane region" description="Helical" evidence="2">
    <location>
        <begin position="186"/>
        <end position="205"/>
    </location>
</feature>
<keyword evidence="2" id="KW-0472">Membrane</keyword>
<feature type="transmembrane region" description="Helical" evidence="2">
    <location>
        <begin position="217"/>
        <end position="242"/>
    </location>
</feature>
<evidence type="ECO:0000313" key="5">
    <source>
        <dbReference type="Proteomes" id="UP000181884"/>
    </source>
</evidence>
<dbReference type="Pfam" id="PF14501">
    <property type="entry name" value="HATPase_c_5"/>
    <property type="match status" value="1"/>
</dbReference>
<evidence type="ECO:0000256" key="1">
    <source>
        <dbReference type="SAM" id="Coils"/>
    </source>
</evidence>
<dbReference type="STRING" id="214095.RU97_GL001827"/>
<feature type="transmembrane region" description="Helical" evidence="2">
    <location>
        <begin position="20"/>
        <end position="37"/>
    </location>
</feature>
<evidence type="ECO:0000313" key="4">
    <source>
        <dbReference type="EMBL" id="OJG18430.1"/>
    </source>
</evidence>
<protein>
    <recommendedName>
        <fullName evidence="3">Sensor histidine kinase NatK-like C-terminal domain-containing protein</fullName>
    </recommendedName>
</protein>
<keyword evidence="1" id="KW-0175">Coiled coil</keyword>
<proteinExistence type="predicted"/>
<dbReference type="InterPro" id="IPR032834">
    <property type="entry name" value="NatK-like_C"/>
</dbReference>
<dbReference type="AlphaFoldDB" id="A0A1L8RF74"/>
<dbReference type="InterPro" id="IPR036890">
    <property type="entry name" value="HATPase_C_sf"/>
</dbReference>
<sequence length="603" mass="68770">MLNAHSFIKRQKRSYLFRGLLYLFPILLVVVLMGFYVRGISQPYAKQNVAEIKHTWQLYNKENPNLVFLSEHIQQLPNTLPNETIVMERTLQRKVANAELLVKGNHQHLKVFLDGELLYDGGQTIKDKNPGLTVAMVDLPSDYIGRLLQIEVTTPYQAYAGLPAQVFIGDNTSLIASMFSHAIPNLIILTICLALGATLLGFFLYKGIRNRAFEMEYLLLGIFTILVGLSDISTDTASYLFFDPHIHSTLANGLYLLTPIFIMVFLYLKSHHYRKWYGAFVLTMVLVVITLFGLDFLNIWKFPDAMLLVNSLYVVGALSTAMLAVGEWYHRNRFYSFLVPFIMLAAIINFTVYIQLIVGHRQVDSALTSLVFLGLVLVICGYSIFKHLRETDQARQTVQFLEVKHSLLQETHQTVYQHMDELQQLKQEFSGHLQAVQQLNSQGEQLKIDQYLVDVSQQFKPLQQIERYSDQPLVNMIFSRYHDRAKKRHIQTDFYADLPAKLSLSDVDLSSLLLNILDNALAATAKLNDPSQRFVSMHIVKKEQQLTITARNAYRHSDEEEAPSFIDGGYGLAIIEKICQRFDGSLTIDATDDFVLTATLQLP</sequence>
<feature type="transmembrane region" description="Helical" evidence="2">
    <location>
        <begin position="337"/>
        <end position="359"/>
    </location>
</feature>
<name>A0A1L8RF74_9ENTE</name>
<feature type="transmembrane region" description="Helical" evidence="2">
    <location>
        <begin position="248"/>
        <end position="268"/>
    </location>
</feature>
<comment type="caution">
    <text evidence="4">The sequence shown here is derived from an EMBL/GenBank/DDBJ whole genome shotgun (WGS) entry which is preliminary data.</text>
</comment>
<feature type="transmembrane region" description="Helical" evidence="2">
    <location>
        <begin position="306"/>
        <end position="325"/>
    </location>
</feature>
<keyword evidence="2" id="KW-0812">Transmembrane</keyword>
<accession>A0A1L8RF74</accession>
<organism evidence="4 5">
    <name type="scientific">Enterococcus canis</name>
    <dbReference type="NCBI Taxonomy" id="214095"/>
    <lineage>
        <taxon>Bacteria</taxon>
        <taxon>Bacillati</taxon>
        <taxon>Bacillota</taxon>
        <taxon>Bacilli</taxon>
        <taxon>Lactobacillales</taxon>
        <taxon>Enterococcaceae</taxon>
        <taxon>Enterococcus</taxon>
    </lineage>
</organism>
<gene>
    <name evidence="4" type="ORF">RU97_GL001827</name>
</gene>
<reference evidence="4 5" key="1">
    <citation type="submission" date="2014-12" db="EMBL/GenBank/DDBJ databases">
        <title>Draft genome sequences of 29 type strains of Enterococci.</title>
        <authorList>
            <person name="Zhong Z."/>
            <person name="Sun Z."/>
            <person name="Liu W."/>
            <person name="Zhang W."/>
            <person name="Zhang H."/>
        </authorList>
    </citation>
    <scope>NUCLEOTIDE SEQUENCE [LARGE SCALE GENOMIC DNA]</scope>
    <source>
        <strain evidence="4 5">DSM 17029</strain>
    </source>
</reference>